<evidence type="ECO:0000256" key="1">
    <source>
        <dbReference type="SAM" id="MobiDB-lite"/>
    </source>
</evidence>
<dbReference type="PANTHER" id="PTHR42899">
    <property type="entry name" value="SPERMATOGENESIS-ASSOCIATED PROTEIN 20"/>
    <property type="match status" value="1"/>
</dbReference>
<dbReference type="Gene3D" id="3.40.30.10">
    <property type="entry name" value="Glutaredoxin"/>
    <property type="match status" value="1"/>
</dbReference>
<protein>
    <recommendedName>
        <fullName evidence="2">Spermatogenesis-associated protein 20-like TRX domain-containing protein</fullName>
    </recommendedName>
</protein>
<dbReference type="PANTHER" id="PTHR42899:SF1">
    <property type="entry name" value="SPERMATOGENESIS-ASSOCIATED PROTEIN 20"/>
    <property type="match status" value="1"/>
</dbReference>
<accession>A0AAD7XE29</accession>
<dbReference type="EMBL" id="JAPEVG010000103">
    <property type="protein sequence ID" value="KAJ8482961.1"/>
    <property type="molecule type" value="Genomic_DNA"/>
</dbReference>
<dbReference type="Gene3D" id="1.50.10.10">
    <property type="match status" value="1"/>
</dbReference>
<evidence type="ECO:0000313" key="3">
    <source>
        <dbReference type="EMBL" id="KAJ8482961.1"/>
    </source>
</evidence>
<dbReference type="GO" id="GO:0005975">
    <property type="term" value="P:carbohydrate metabolic process"/>
    <property type="evidence" value="ECO:0007669"/>
    <property type="project" value="InterPro"/>
</dbReference>
<dbReference type="Pfam" id="PF03190">
    <property type="entry name" value="Thioredox_DsbH"/>
    <property type="match status" value="1"/>
</dbReference>
<dbReference type="Proteomes" id="UP001215151">
    <property type="component" value="Unassembled WGS sequence"/>
</dbReference>
<feature type="compositionally biased region" description="Polar residues" evidence="1">
    <location>
        <begin position="753"/>
        <end position="768"/>
    </location>
</feature>
<dbReference type="InterPro" id="IPR024705">
    <property type="entry name" value="Ssp411"/>
</dbReference>
<dbReference type="InterPro" id="IPR004879">
    <property type="entry name" value="Ssp411-like_TRX"/>
</dbReference>
<reference evidence="3" key="1">
    <citation type="submission" date="2022-11" db="EMBL/GenBank/DDBJ databases">
        <title>Genome Sequence of Cubamyces cubensis.</title>
        <authorList>
            <person name="Buettner E."/>
        </authorList>
    </citation>
    <scope>NUCLEOTIDE SEQUENCE</scope>
    <source>
        <strain evidence="3">MPL-01</strain>
    </source>
</reference>
<dbReference type="InterPro" id="IPR008928">
    <property type="entry name" value="6-hairpin_glycosidase_sf"/>
</dbReference>
<dbReference type="AlphaFoldDB" id="A0AAD7XE29"/>
<keyword evidence="4" id="KW-1185">Reference proteome</keyword>
<dbReference type="GO" id="GO:0003824">
    <property type="term" value="F:catalytic activity"/>
    <property type="evidence" value="ECO:0007669"/>
    <property type="project" value="UniProtKB-ARBA"/>
</dbReference>
<gene>
    <name evidence="3" type="ORF">ONZ51_g5002</name>
</gene>
<feature type="domain" description="Spermatogenesis-associated protein 20-like TRX" evidence="2">
    <location>
        <begin position="14"/>
        <end position="169"/>
    </location>
</feature>
<sequence length="971" mass="108675">MSTSTSTHSGRPANRLAKAKSPYLLQHAENPVDWYEWGQEAFDKAKRENKPIFLSVGYSACHWCHVLAHESFEDEVTAKIMNEHYVNIKVDREERPDVDRLYMTFLQAASGGGGWPMSVWLTPDLHPFFAGTYFPPGRFRQILLKLAEVWEDDRERCIQSGKQVLEALKEGSNIAPKHDLDIKPLAFEVLERLQKRFDSKNGGFDGAPKFPSPAQTTNFLARYAAFYLSDPNASGEEKKNARVAKDMAVFTMVKIYNGGIRDVVGGGFSRYSVDERWHVPHFEKMLYDEAQLLSSALELYQLLPETSQDKKTLELMAKDIVGYVSRVLKSPEGGFYSAEDADSLPTIDSTVKKEGAFYVWTAQQLDELLGADAELFKYHFGVRAEGNCDPRHDVQGELAGQNILFAAHTPEETAKQFGKSVDDVEVSLARSLTILREYRDKHRPRPHLDDKILTCWNGLMISGLSRAHEVLNADQELAAHALQLAEASAGFIRKYLYDEQRGELRRSYREGQGPTGQADDYAFFIQGLLDLYEASAKEEYLLWAIHLQEKQDELFYDTEGGGYYASAPDEHILIRMKDAQDGAEPSAASITLSNLQRLAHFAEDKHAAYNEKAKSILASNGQLLSRAPFALASMVSAAMMADKGYMQFIHTGSSADSPFLKLIRSVFIPNRVLIHLDPSNPPRELAKVNSSLRSLVEDKGNGQSRENVRICENFTCGLPIEDVEELKKMLPPVPQENYGFGRQIPDIRPNAEDNATSPATHLTDSQPPSLRVSTTLFVGAPKQLTLVAASVFTMSTGLRTMPEQGRVGLGGLAPIDNAWQAPDPNVELQVFVLVYPPPTTPGSGPHDVHWGLAWEVAKDAWRHVELETHNDLQAPPPQPRYVYWGARTKMGAQATADARKILVGSMSLAKRLEIESLARTIPVVEPNGHWNCQHWLVALIGEMLRVKLIDQRTWDSVIAQTSYTSKSYFRH</sequence>
<dbReference type="InterPro" id="IPR036249">
    <property type="entry name" value="Thioredoxin-like_sf"/>
</dbReference>
<dbReference type="SUPFAM" id="SSF52833">
    <property type="entry name" value="Thioredoxin-like"/>
    <property type="match status" value="1"/>
</dbReference>
<evidence type="ECO:0000259" key="2">
    <source>
        <dbReference type="Pfam" id="PF03190"/>
    </source>
</evidence>
<dbReference type="InterPro" id="IPR012341">
    <property type="entry name" value="6hp_glycosidase-like_sf"/>
</dbReference>
<evidence type="ECO:0000313" key="4">
    <source>
        <dbReference type="Proteomes" id="UP001215151"/>
    </source>
</evidence>
<proteinExistence type="predicted"/>
<dbReference type="SUPFAM" id="SSF48208">
    <property type="entry name" value="Six-hairpin glycosidases"/>
    <property type="match status" value="1"/>
</dbReference>
<comment type="caution">
    <text evidence="3">The sequence shown here is derived from an EMBL/GenBank/DDBJ whole genome shotgun (WGS) entry which is preliminary data.</text>
</comment>
<organism evidence="3 4">
    <name type="scientific">Trametes cubensis</name>
    <dbReference type="NCBI Taxonomy" id="1111947"/>
    <lineage>
        <taxon>Eukaryota</taxon>
        <taxon>Fungi</taxon>
        <taxon>Dikarya</taxon>
        <taxon>Basidiomycota</taxon>
        <taxon>Agaricomycotina</taxon>
        <taxon>Agaricomycetes</taxon>
        <taxon>Polyporales</taxon>
        <taxon>Polyporaceae</taxon>
        <taxon>Trametes</taxon>
    </lineage>
</organism>
<dbReference type="CDD" id="cd02955">
    <property type="entry name" value="SSP411"/>
    <property type="match status" value="1"/>
</dbReference>
<feature type="region of interest" description="Disordered" evidence="1">
    <location>
        <begin position="748"/>
        <end position="768"/>
    </location>
</feature>
<name>A0AAD7XE29_9APHY</name>